<dbReference type="InterPro" id="IPR015943">
    <property type="entry name" value="WD40/YVTN_repeat-like_dom_sf"/>
</dbReference>
<dbReference type="InterPro" id="IPR050358">
    <property type="entry name" value="RSE1/DDB1/CFT1"/>
</dbReference>
<dbReference type="AlphaFoldDB" id="A0AAD4R2W9"/>
<accession>A0AAD4R2W9</accession>
<dbReference type="GO" id="GO:0005634">
    <property type="term" value="C:nucleus"/>
    <property type="evidence" value="ECO:0007669"/>
    <property type="project" value="InterPro"/>
</dbReference>
<name>A0AAD4R2W9_9BILA</name>
<evidence type="ECO:0000313" key="2">
    <source>
        <dbReference type="EMBL" id="KAI1706294.1"/>
    </source>
</evidence>
<dbReference type="EMBL" id="JAKKPZ010000049">
    <property type="protein sequence ID" value="KAI1706294.1"/>
    <property type="molecule type" value="Genomic_DNA"/>
</dbReference>
<proteinExistence type="predicted"/>
<reference evidence="2" key="1">
    <citation type="submission" date="2022-01" db="EMBL/GenBank/DDBJ databases">
        <title>Genome Sequence Resource for Two Populations of Ditylenchus destructor, the Migratory Endoparasitic Phytonematode.</title>
        <authorList>
            <person name="Zhang H."/>
            <person name="Lin R."/>
            <person name="Xie B."/>
        </authorList>
    </citation>
    <scope>NUCLEOTIDE SEQUENCE</scope>
    <source>
        <strain evidence="2">BazhouSP</strain>
    </source>
</reference>
<protein>
    <submittedName>
        <fullName evidence="2">CPSF A subunit region domain-containing protein</fullName>
    </submittedName>
</protein>
<dbReference type="Gene3D" id="1.10.150.910">
    <property type="match status" value="1"/>
</dbReference>
<evidence type="ECO:0000259" key="1">
    <source>
        <dbReference type="Pfam" id="PF03178"/>
    </source>
</evidence>
<gene>
    <name evidence="2" type="ORF">DdX_13135</name>
</gene>
<dbReference type="GO" id="GO:0003676">
    <property type="term" value="F:nucleic acid binding"/>
    <property type="evidence" value="ECO:0007669"/>
    <property type="project" value="InterPro"/>
</dbReference>
<evidence type="ECO:0000313" key="3">
    <source>
        <dbReference type="Proteomes" id="UP001201812"/>
    </source>
</evidence>
<feature type="domain" description="RSE1/DDB1/CPSF1 C-terminal" evidence="1">
    <location>
        <begin position="1"/>
        <end position="124"/>
    </location>
</feature>
<dbReference type="InterPro" id="IPR004871">
    <property type="entry name" value="RSE1/DDB1/CPSF1_C"/>
</dbReference>
<dbReference type="Gene3D" id="2.130.10.10">
    <property type="entry name" value="YVTN repeat-like/Quinoprotein amine dehydrogenase"/>
    <property type="match status" value="1"/>
</dbReference>
<dbReference type="Proteomes" id="UP001201812">
    <property type="component" value="Unassembled WGS sequence"/>
</dbReference>
<comment type="caution">
    <text evidence="2">The sequence shown here is derived from an EMBL/GenBank/DDBJ whole genome shotgun (WGS) entry which is preliminary data.</text>
</comment>
<organism evidence="2 3">
    <name type="scientific">Ditylenchus destructor</name>
    <dbReference type="NCBI Taxonomy" id="166010"/>
    <lineage>
        <taxon>Eukaryota</taxon>
        <taxon>Metazoa</taxon>
        <taxon>Ecdysozoa</taxon>
        <taxon>Nematoda</taxon>
        <taxon>Chromadorea</taxon>
        <taxon>Rhabditida</taxon>
        <taxon>Tylenchina</taxon>
        <taxon>Tylenchomorpha</taxon>
        <taxon>Sphaerularioidea</taxon>
        <taxon>Anguinidae</taxon>
        <taxon>Anguininae</taxon>
        <taxon>Ditylenchus</taxon>
    </lineage>
</organism>
<sequence length="208" mass="23557">MKTKGDLVLVGDLMKSICLLSYKQIDSSFEEIARDMASEWMSACEIIDSDTFLGAESNFNIFCAQKDQNAETDEDRQRLKKAGLYYLGEMVNVFRRGMILTSQPDTSAQPIYTNPILYGTADGTHTNNCLRIDHSTYRTFSGDRVTEQMQGFIDGDLVETIADMPREKVQQIIDGMKRPKDPSMPHQQQQDATVADVMKLIEDLSRIH</sequence>
<dbReference type="PANTHER" id="PTHR10644">
    <property type="entry name" value="DNA REPAIR/RNA PROCESSING CPSF FAMILY"/>
    <property type="match status" value="1"/>
</dbReference>
<dbReference type="Pfam" id="PF03178">
    <property type="entry name" value="CPSF_A"/>
    <property type="match status" value="1"/>
</dbReference>
<keyword evidence="3" id="KW-1185">Reference proteome</keyword>